<reference evidence="1" key="1">
    <citation type="submission" date="2021-01" db="EMBL/GenBank/DDBJ databases">
        <authorList>
            <consortium name="Genoscope - CEA"/>
            <person name="William W."/>
        </authorList>
    </citation>
    <scope>NUCLEOTIDE SEQUENCE</scope>
</reference>
<comment type="caution">
    <text evidence="1">The sequence shown here is derived from an EMBL/GenBank/DDBJ whole genome shotgun (WGS) entry which is preliminary data.</text>
</comment>
<sequence>MEKMVFLNTQYLEISFLGEPLLKEHLINITNKIILTIQLNKWRKRSDSYFERQFLKMLW</sequence>
<evidence type="ECO:0000313" key="1">
    <source>
        <dbReference type="EMBL" id="CAD8213954.1"/>
    </source>
</evidence>
<organism evidence="1 2">
    <name type="scientific">Paramecium pentaurelia</name>
    <dbReference type="NCBI Taxonomy" id="43138"/>
    <lineage>
        <taxon>Eukaryota</taxon>
        <taxon>Sar</taxon>
        <taxon>Alveolata</taxon>
        <taxon>Ciliophora</taxon>
        <taxon>Intramacronucleata</taxon>
        <taxon>Oligohymenophorea</taxon>
        <taxon>Peniculida</taxon>
        <taxon>Parameciidae</taxon>
        <taxon>Paramecium</taxon>
    </lineage>
</organism>
<gene>
    <name evidence="1" type="ORF">PPENT_87.1.T1910013</name>
</gene>
<keyword evidence="2" id="KW-1185">Reference proteome</keyword>
<dbReference type="Proteomes" id="UP000689195">
    <property type="component" value="Unassembled WGS sequence"/>
</dbReference>
<proteinExistence type="predicted"/>
<evidence type="ECO:0000313" key="2">
    <source>
        <dbReference type="Proteomes" id="UP000689195"/>
    </source>
</evidence>
<dbReference type="AlphaFoldDB" id="A0A8S1YQT5"/>
<protein>
    <submittedName>
        <fullName evidence="1">Uncharacterized protein</fullName>
    </submittedName>
</protein>
<dbReference type="EMBL" id="CAJJDO010000191">
    <property type="protein sequence ID" value="CAD8213954.1"/>
    <property type="molecule type" value="Genomic_DNA"/>
</dbReference>
<name>A0A8S1YQT5_9CILI</name>
<accession>A0A8S1YQT5</accession>